<keyword evidence="2" id="KW-1185">Reference proteome</keyword>
<name>A0ACA9TW07_BIOOC</name>
<evidence type="ECO:0000313" key="2">
    <source>
        <dbReference type="Proteomes" id="UP000836387"/>
    </source>
</evidence>
<dbReference type="EMBL" id="CADEHS020000008">
    <property type="protein sequence ID" value="CAG9944777.1"/>
    <property type="molecule type" value="Genomic_DNA"/>
</dbReference>
<comment type="caution">
    <text evidence="1">The sequence shown here is derived from an EMBL/GenBank/DDBJ whole genome shotgun (WGS) entry which is preliminary data.</text>
</comment>
<proteinExistence type="predicted"/>
<reference evidence="1" key="2">
    <citation type="submission" date="2021-10" db="EMBL/GenBank/DDBJ databases">
        <authorList>
            <person name="Piombo E."/>
        </authorList>
    </citation>
    <scope>NUCLEOTIDE SEQUENCE</scope>
</reference>
<evidence type="ECO:0000313" key="1">
    <source>
        <dbReference type="EMBL" id="CAG9944777.1"/>
    </source>
</evidence>
<accession>A0ACA9TW07</accession>
<protein>
    <submittedName>
        <fullName evidence="1">Uncharacterized protein</fullName>
    </submittedName>
</protein>
<organism evidence="1 2">
    <name type="scientific">Clonostachys rosea f. rosea IK726</name>
    <dbReference type="NCBI Taxonomy" id="1349383"/>
    <lineage>
        <taxon>Eukaryota</taxon>
        <taxon>Fungi</taxon>
        <taxon>Dikarya</taxon>
        <taxon>Ascomycota</taxon>
        <taxon>Pezizomycotina</taxon>
        <taxon>Sordariomycetes</taxon>
        <taxon>Hypocreomycetidae</taxon>
        <taxon>Hypocreales</taxon>
        <taxon>Bionectriaceae</taxon>
        <taxon>Clonostachys</taxon>
    </lineage>
</organism>
<dbReference type="Proteomes" id="UP000836387">
    <property type="component" value="Unassembled WGS sequence"/>
</dbReference>
<gene>
    <name evidence="1" type="ORF">CRV2_00010869</name>
</gene>
<sequence length="394" mass="44232">MSIGDSVFKWQTNPMTLPLDFRPLDFECFDAEDIRYECIIGDPADAALFKRVDRNISGSPMLDIELVLSILRCGWLDRNKMVEFLDFSGEFQRSRIPQNVRSLRALAAAINVYELMPGATISTGVFSSPLEEALWLPSEPGEMDSGMNSEIEPKEKGSLFHGSFVNPKDIFTQDPGTPFSNTSWGSQQGEVKSPKSPPEPRDRKIRTVELSRAQVFSCIAMFETRNINLDPRSLERVMAISTGNSLYVAMPLISDPFDCPDPSEVKHVVGNIGRPGISLMIPPVVPMIRKVDESRWVMINHTDFDGYLNDSFQHTSLHLSFTRYELPVVSEHGYQGAEASFIETIVSIFDRKEWVADLDVLSALNHSILERIHQKILVSFDLPGIGSGAYQQLR</sequence>
<reference evidence="1" key="1">
    <citation type="submission" date="2020-04" db="EMBL/GenBank/DDBJ databases">
        <authorList>
            <person name="Broberg M."/>
        </authorList>
    </citation>
    <scope>NUCLEOTIDE SEQUENCE</scope>
</reference>